<dbReference type="RefSeq" id="WP_059150210.1">
    <property type="nucleotide sequence ID" value="NZ_KQ130452.1"/>
</dbReference>
<evidence type="ECO:0000259" key="3">
    <source>
        <dbReference type="Pfam" id="PF13354"/>
    </source>
</evidence>
<feature type="chain" id="PRO_5005291919" evidence="2">
    <location>
        <begin position="27"/>
        <end position="434"/>
    </location>
</feature>
<dbReference type="GO" id="GO:0046677">
    <property type="term" value="P:response to antibiotic"/>
    <property type="evidence" value="ECO:0007669"/>
    <property type="project" value="InterPro"/>
</dbReference>
<evidence type="ECO:0000256" key="1">
    <source>
        <dbReference type="ARBA" id="ARBA00001526"/>
    </source>
</evidence>
<dbReference type="PANTHER" id="PTHR35333">
    <property type="entry name" value="BETA-LACTAMASE"/>
    <property type="match status" value="1"/>
</dbReference>
<gene>
    <name evidence="4" type="ORF">V474_09585</name>
</gene>
<keyword evidence="5" id="KW-1185">Reference proteome</keyword>
<dbReference type="Proteomes" id="UP000052268">
    <property type="component" value="Unassembled WGS sequence"/>
</dbReference>
<accession>A0A0J7Y714</accession>
<dbReference type="PANTHER" id="PTHR35333:SF5">
    <property type="entry name" value="CONSERVED LIPOPROTEIN LPQF-RELATED"/>
    <property type="match status" value="1"/>
</dbReference>
<dbReference type="Gene3D" id="3.40.710.10">
    <property type="entry name" value="DD-peptidase/beta-lactamase superfamily"/>
    <property type="match status" value="1"/>
</dbReference>
<name>A0A0J7Y714_9SPHN</name>
<reference evidence="4 5" key="1">
    <citation type="journal article" date="2015" name="G3 (Bethesda)">
        <title>Insights into Ongoing Evolution of the Hexachlorocyclohexane Catabolic Pathway from Comparative Genomics of Ten Sphingomonadaceae Strains.</title>
        <authorList>
            <person name="Pearce S.L."/>
            <person name="Oakeshott J.G."/>
            <person name="Pandey G."/>
        </authorList>
    </citation>
    <scope>NUCLEOTIDE SEQUENCE [LARGE SCALE GENOMIC DNA]</scope>
    <source>
        <strain evidence="4 5">LL02</strain>
    </source>
</reference>
<feature type="signal peptide" evidence="2">
    <location>
        <begin position="1"/>
        <end position="26"/>
    </location>
</feature>
<evidence type="ECO:0000256" key="2">
    <source>
        <dbReference type="SAM" id="SignalP"/>
    </source>
</evidence>
<dbReference type="GO" id="GO:0008800">
    <property type="term" value="F:beta-lactamase activity"/>
    <property type="evidence" value="ECO:0007669"/>
    <property type="project" value="UniProtKB-EC"/>
</dbReference>
<dbReference type="InterPro" id="IPR045155">
    <property type="entry name" value="Beta-lactam_cat"/>
</dbReference>
<dbReference type="InterPro" id="IPR000871">
    <property type="entry name" value="Beta-lactam_class-A"/>
</dbReference>
<comment type="caution">
    <text evidence="4">The sequence shown here is derived from an EMBL/GenBank/DDBJ whole genome shotgun (WGS) entry which is preliminary data.</text>
</comment>
<dbReference type="AlphaFoldDB" id="A0A0J7Y714"/>
<protein>
    <submittedName>
        <fullName evidence="4">Beta-lactamase</fullName>
    </submittedName>
</protein>
<evidence type="ECO:0000313" key="5">
    <source>
        <dbReference type="Proteomes" id="UP000052268"/>
    </source>
</evidence>
<dbReference type="Pfam" id="PF13354">
    <property type="entry name" value="Beta-lactamase2"/>
    <property type="match status" value="1"/>
</dbReference>
<sequence length="434" mass="46218">MRETGLRAAAAAVLSGLLIAPICAHAQDDAARLLEQRTGEVVAVLQGKRDPADVFDARFLAAVPPEQLRTLAAKLTAQGGEVQGYKGFLREKRGSATFTLRFAHAAAPARIELNPAAPGKVSGFRIFALTPAGDSFEQIDADFADLHGKAGYAVFQLGEDGGSPTLTHGRAADTRLAIGSTFKLYVLAALTRQVQQGQRRWSDVVPVTGKSFPGGTIHNLPEGAPVTLHTLASLMISISDNSATDILVRLVGPEALEREVRLSGHAKPEAMLPILTTGEIFALKRQGKDAAQRYARAAPAQRAAQRAALDLSGVAEADPGEVFGHGPVAIEQAEWFASPADLTRIMDDLRRLGSKEAFDILAINPAMDNITVKDWPYVGYKGGSEDGVISMTWLLRGKTGAWSVVSGSWNDPNAVVDNDRFQTLMLRLAKLAGG</sequence>
<keyword evidence="2" id="KW-0732">Signal</keyword>
<dbReference type="OrthoDB" id="108135at2"/>
<dbReference type="SUPFAM" id="SSF56601">
    <property type="entry name" value="beta-lactamase/transpeptidase-like"/>
    <property type="match status" value="1"/>
</dbReference>
<dbReference type="GO" id="GO:0030655">
    <property type="term" value="P:beta-lactam antibiotic catabolic process"/>
    <property type="evidence" value="ECO:0007669"/>
    <property type="project" value="InterPro"/>
</dbReference>
<dbReference type="PATRIC" id="fig|1114963.3.peg.819"/>
<comment type="catalytic activity">
    <reaction evidence="1">
        <text>a beta-lactam + H2O = a substituted beta-amino acid</text>
        <dbReference type="Rhea" id="RHEA:20401"/>
        <dbReference type="ChEBI" id="CHEBI:15377"/>
        <dbReference type="ChEBI" id="CHEBI:35627"/>
        <dbReference type="ChEBI" id="CHEBI:140347"/>
        <dbReference type="EC" id="3.5.2.6"/>
    </reaction>
</comment>
<proteinExistence type="predicted"/>
<dbReference type="EMBL" id="JACU01000002">
    <property type="protein sequence ID" value="KMS59447.1"/>
    <property type="molecule type" value="Genomic_DNA"/>
</dbReference>
<feature type="domain" description="Beta-lactamase class A catalytic" evidence="3">
    <location>
        <begin position="171"/>
        <end position="261"/>
    </location>
</feature>
<organism evidence="4 5">
    <name type="scientific">Novosphingobium barchaimii LL02</name>
    <dbReference type="NCBI Taxonomy" id="1114963"/>
    <lineage>
        <taxon>Bacteria</taxon>
        <taxon>Pseudomonadati</taxon>
        <taxon>Pseudomonadota</taxon>
        <taxon>Alphaproteobacteria</taxon>
        <taxon>Sphingomonadales</taxon>
        <taxon>Sphingomonadaceae</taxon>
        <taxon>Novosphingobium</taxon>
    </lineage>
</organism>
<evidence type="ECO:0000313" key="4">
    <source>
        <dbReference type="EMBL" id="KMS59447.1"/>
    </source>
</evidence>
<dbReference type="InterPro" id="IPR012338">
    <property type="entry name" value="Beta-lactam/transpept-like"/>
</dbReference>